<dbReference type="InterPro" id="IPR045441">
    <property type="entry name" value="DUF6506"/>
</dbReference>
<dbReference type="Proteomes" id="UP000503330">
    <property type="component" value="Chromosome"/>
</dbReference>
<name>A0AAP9MFL8_CLOIN</name>
<evidence type="ECO:0000313" key="1">
    <source>
        <dbReference type="EMBL" id="QJA03648.1"/>
    </source>
</evidence>
<proteinExistence type="predicted"/>
<gene>
    <name evidence="1" type="ORF">G4D54_14970</name>
</gene>
<dbReference type="AlphaFoldDB" id="A0AAP9MFL8"/>
<reference evidence="1 2" key="1">
    <citation type="submission" date="2020-02" db="EMBL/GenBank/DDBJ databases">
        <authorList>
            <person name="Kociolek L.K."/>
            <person name="Ozer E.A."/>
        </authorList>
    </citation>
    <scope>NUCLEOTIDE SEQUENCE [LARGE SCALE GENOMIC DNA]</scope>
    <source>
        <strain evidence="1 2">ATCC 14501</strain>
    </source>
</reference>
<accession>A0AAP9MFL8</accession>
<sequence>MRWVVMYKNGSVKKYAMMLMNEDFTSQDTQLNIPGIEHHIFTVCSADQAIELAKKLTKEGFGAIEVCGAFGEELAKLMHHATGEMIPVGYVKYPKEQERSLQIFWES</sequence>
<dbReference type="EMBL" id="CP048838">
    <property type="protein sequence ID" value="QJA03648.1"/>
    <property type="molecule type" value="Genomic_DNA"/>
</dbReference>
<dbReference type="Pfam" id="PF20116">
    <property type="entry name" value="DUF6506"/>
    <property type="match status" value="1"/>
</dbReference>
<protein>
    <submittedName>
        <fullName evidence="1">Uncharacterized protein</fullName>
    </submittedName>
</protein>
<organism evidence="1 2">
    <name type="scientific">Clostridium innocuum</name>
    <dbReference type="NCBI Taxonomy" id="1522"/>
    <lineage>
        <taxon>Bacteria</taxon>
        <taxon>Bacillati</taxon>
        <taxon>Bacillota</taxon>
        <taxon>Clostridia</taxon>
        <taxon>Eubacteriales</taxon>
        <taxon>Clostridiaceae</taxon>
        <taxon>Clostridium</taxon>
    </lineage>
</organism>
<evidence type="ECO:0000313" key="2">
    <source>
        <dbReference type="Proteomes" id="UP000503330"/>
    </source>
</evidence>